<dbReference type="KEGG" id="bne:DA69_09010"/>
<evidence type="ECO:0000313" key="4">
    <source>
        <dbReference type="Proteomes" id="UP000077603"/>
    </source>
</evidence>
<reference evidence="3 4" key="1">
    <citation type="journal article" date="2014" name="Genome Announc.">
        <title>Genome Sequence of a Promising Hydrogen-Producing Facultative Anaerobic Bacterium, Brevundimonas naejangsanensis Strain B1.</title>
        <authorList>
            <person name="Su H."/>
            <person name="Zhang T."/>
            <person name="Bao M."/>
            <person name="Jiang Y."/>
            <person name="Wang Y."/>
            <person name="Tan T."/>
        </authorList>
    </citation>
    <scope>NUCLEOTIDE SEQUENCE [LARGE SCALE GENOMIC DNA]</scope>
    <source>
        <strain evidence="3 4">B1</strain>
    </source>
</reference>
<organism evidence="3 4">
    <name type="scientific">Brevundimonas naejangsanensis</name>
    <dbReference type="NCBI Taxonomy" id="588932"/>
    <lineage>
        <taxon>Bacteria</taxon>
        <taxon>Pseudomonadati</taxon>
        <taxon>Pseudomonadota</taxon>
        <taxon>Alphaproteobacteria</taxon>
        <taxon>Caulobacterales</taxon>
        <taxon>Caulobacteraceae</taxon>
        <taxon>Brevundimonas</taxon>
    </lineage>
</organism>
<evidence type="ECO:0000256" key="1">
    <source>
        <dbReference type="SAM" id="Phobius"/>
    </source>
</evidence>
<feature type="transmembrane region" description="Helical" evidence="1">
    <location>
        <begin position="278"/>
        <end position="304"/>
    </location>
</feature>
<keyword evidence="1" id="KW-0472">Membrane</keyword>
<evidence type="ECO:0000313" key="3">
    <source>
        <dbReference type="EMBL" id="ANF54871.1"/>
    </source>
</evidence>
<dbReference type="PANTHER" id="PTHR30590">
    <property type="entry name" value="INNER MEMBRANE PROTEIN"/>
    <property type="match status" value="1"/>
</dbReference>
<dbReference type="Pfam" id="PF04235">
    <property type="entry name" value="DUF418"/>
    <property type="match status" value="1"/>
</dbReference>
<feature type="transmembrane region" description="Helical" evidence="1">
    <location>
        <begin position="383"/>
        <end position="404"/>
    </location>
</feature>
<name>A0A172Y6L2_9CAUL</name>
<dbReference type="RefSeq" id="WP_025978394.1">
    <property type="nucleotide sequence ID" value="NZ_CP015614.1"/>
</dbReference>
<dbReference type="InterPro" id="IPR052529">
    <property type="entry name" value="Bact_Transport_Assoc"/>
</dbReference>
<feature type="transmembrane region" description="Helical" evidence="1">
    <location>
        <begin position="21"/>
        <end position="42"/>
    </location>
</feature>
<feature type="transmembrane region" description="Helical" evidence="1">
    <location>
        <begin position="357"/>
        <end position="377"/>
    </location>
</feature>
<dbReference type="OrthoDB" id="9807744at2"/>
<keyword evidence="1" id="KW-1133">Transmembrane helix</keyword>
<protein>
    <recommendedName>
        <fullName evidence="2">DUF418 domain-containing protein</fullName>
    </recommendedName>
</protein>
<feature type="transmembrane region" description="Helical" evidence="1">
    <location>
        <begin position="244"/>
        <end position="266"/>
    </location>
</feature>
<feature type="transmembrane region" description="Helical" evidence="1">
    <location>
        <begin position="152"/>
        <end position="174"/>
    </location>
</feature>
<dbReference type="eggNOG" id="COG2311">
    <property type="taxonomic scope" value="Bacteria"/>
</dbReference>
<dbReference type="STRING" id="588932.DA69_09010"/>
<dbReference type="PANTHER" id="PTHR30590:SF2">
    <property type="entry name" value="INNER MEMBRANE PROTEIN"/>
    <property type="match status" value="1"/>
</dbReference>
<feature type="domain" description="DUF418" evidence="2">
    <location>
        <begin position="266"/>
        <end position="422"/>
    </location>
</feature>
<sequence>MSASPSMMSVSPGQRLESLDLLRGFALCGILLVNIMMMGGAWDQYHPDLPPTLANPDWSAWIIQHLFVQGSMRGLFTLLFGAGMLLITLRGEDGRGTIQAADVYFRRCIALLALGVFNATALLFPGDILYVYGLSGFLLFVFRMARPRTLIALSAAFLLLLTAESAVVGAYQTIEARRGSELALQVEAGASLSAEDAEALQAHSRAQQAQSLSPEAVAEEVAVRTGGVAGLLKWSVRTWLDYAASSYTITLVIETVAFMLLGMALFKLGVLGGARSLGFYLVLTACGYGVGLAVNGGQAVVLWLSQFSSQAWATQSSYELGRCAMTLGHVGLLLSLWKMNALGFVGRALRNLGRMALTNYLGQSAIGALLFYGLNLWGKLDWWGLWGVAACIWVVQMTFSALWLRAFSMGPLEWALRWFAYGRPSPLKRAKAA</sequence>
<accession>A0A172Y6L2</accession>
<keyword evidence="1" id="KW-0812">Transmembrane</keyword>
<dbReference type="EMBL" id="CP015614">
    <property type="protein sequence ID" value="ANF54871.1"/>
    <property type="molecule type" value="Genomic_DNA"/>
</dbReference>
<evidence type="ECO:0000259" key="2">
    <source>
        <dbReference type="Pfam" id="PF04235"/>
    </source>
</evidence>
<proteinExistence type="predicted"/>
<dbReference type="AlphaFoldDB" id="A0A172Y6L2"/>
<dbReference type="Proteomes" id="UP000077603">
    <property type="component" value="Chromosome"/>
</dbReference>
<gene>
    <name evidence="3" type="ORF">DA69_09010</name>
</gene>
<keyword evidence="4" id="KW-1185">Reference proteome</keyword>
<dbReference type="InterPro" id="IPR007349">
    <property type="entry name" value="DUF418"/>
</dbReference>
<feature type="transmembrane region" description="Helical" evidence="1">
    <location>
        <begin position="62"/>
        <end position="87"/>
    </location>
</feature>
<feature type="transmembrane region" description="Helical" evidence="1">
    <location>
        <begin position="108"/>
        <end position="124"/>
    </location>
</feature>